<evidence type="ECO:0000313" key="1">
    <source>
        <dbReference type="EMBL" id="CAH1102759.1"/>
    </source>
</evidence>
<reference evidence="1" key="1">
    <citation type="submission" date="2022-01" db="EMBL/GenBank/DDBJ databases">
        <authorList>
            <person name="King R."/>
        </authorList>
    </citation>
    <scope>NUCLEOTIDE SEQUENCE</scope>
</reference>
<sequence>MSNINPTELKIKVSKVKNNTRDGGILVVCSKTEGASKFKDAANAKLSNAYEVKEIKSRNSKIRIVGMIEKHESDELISLLKFQNDVIQSSKVCSVVKIWATKKNDKIYQATQCLML</sequence>
<keyword evidence="2" id="KW-1185">Reference proteome</keyword>
<dbReference type="Proteomes" id="UP001153636">
    <property type="component" value="Chromosome 13"/>
</dbReference>
<protein>
    <submittedName>
        <fullName evidence="1">Uncharacterized protein</fullName>
    </submittedName>
</protein>
<proteinExistence type="predicted"/>
<accession>A0A9P0CPC3</accession>
<evidence type="ECO:0000313" key="2">
    <source>
        <dbReference type="Proteomes" id="UP001153636"/>
    </source>
</evidence>
<gene>
    <name evidence="1" type="ORF">PSYICH_LOCUS3971</name>
</gene>
<name>A0A9P0CPC3_9CUCU</name>
<organism evidence="1 2">
    <name type="scientific">Psylliodes chrysocephalus</name>
    <dbReference type="NCBI Taxonomy" id="3402493"/>
    <lineage>
        <taxon>Eukaryota</taxon>
        <taxon>Metazoa</taxon>
        <taxon>Ecdysozoa</taxon>
        <taxon>Arthropoda</taxon>
        <taxon>Hexapoda</taxon>
        <taxon>Insecta</taxon>
        <taxon>Pterygota</taxon>
        <taxon>Neoptera</taxon>
        <taxon>Endopterygota</taxon>
        <taxon>Coleoptera</taxon>
        <taxon>Polyphaga</taxon>
        <taxon>Cucujiformia</taxon>
        <taxon>Chrysomeloidea</taxon>
        <taxon>Chrysomelidae</taxon>
        <taxon>Galerucinae</taxon>
        <taxon>Alticini</taxon>
        <taxon>Psylliodes</taxon>
    </lineage>
</organism>
<dbReference type="OrthoDB" id="6775559at2759"/>
<dbReference type="AlphaFoldDB" id="A0A9P0CPC3"/>
<dbReference type="EMBL" id="OV651825">
    <property type="protein sequence ID" value="CAH1102759.1"/>
    <property type="molecule type" value="Genomic_DNA"/>
</dbReference>